<feature type="transmembrane region" description="Helical" evidence="1">
    <location>
        <begin position="31"/>
        <end position="50"/>
    </location>
</feature>
<feature type="transmembrane region" description="Helical" evidence="1">
    <location>
        <begin position="6"/>
        <end position="24"/>
    </location>
</feature>
<gene>
    <name evidence="2" type="ORF">SAMN05421788_102363</name>
</gene>
<dbReference type="STRING" id="477680.SAMN05421788_102363"/>
<evidence type="ECO:0000313" key="3">
    <source>
        <dbReference type="Proteomes" id="UP000186917"/>
    </source>
</evidence>
<evidence type="ECO:0000313" key="2">
    <source>
        <dbReference type="EMBL" id="SIS96461.1"/>
    </source>
</evidence>
<keyword evidence="1" id="KW-0812">Transmembrane</keyword>
<reference evidence="3" key="1">
    <citation type="submission" date="2017-01" db="EMBL/GenBank/DDBJ databases">
        <authorList>
            <person name="Varghese N."/>
            <person name="Submissions S."/>
        </authorList>
    </citation>
    <scope>NUCLEOTIDE SEQUENCE [LARGE SCALE GENOMIC DNA]</scope>
    <source>
        <strain evidence="3">DSM 21054</strain>
    </source>
</reference>
<dbReference type="KEGG" id="fln:FLA_3030"/>
<proteinExistence type="predicted"/>
<organism evidence="2 3">
    <name type="scientific">Filimonas lacunae</name>
    <dbReference type="NCBI Taxonomy" id="477680"/>
    <lineage>
        <taxon>Bacteria</taxon>
        <taxon>Pseudomonadati</taxon>
        <taxon>Bacteroidota</taxon>
        <taxon>Chitinophagia</taxon>
        <taxon>Chitinophagales</taxon>
        <taxon>Chitinophagaceae</taxon>
        <taxon>Filimonas</taxon>
    </lineage>
</organism>
<dbReference type="Proteomes" id="UP000186917">
    <property type="component" value="Unassembled WGS sequence"/>
</dbReference>
<dbReference type="AlphaFoldDB" id="A0A173MHP6"/>
<sequence>MPRFVHYLYLIPLLFSVIIGLKSSKGKWTDPYSLFAIFLLGSLAVELFAISWKLSLHRTRYWSYSKSNLWIYNLYLMPQYLFYFWFYTKVLESKFLWNYRLCLFIVYTVFGLINLLFVQKMNQLNTYNIIGGNMLIILCSFLYFMQELNRVKPKVVQRDSLFWISLGGFIFNTVSLPYFIFLNYIVRVNLSMAVALFNILLFLNILMYSFYLIAFVWRAQFPKKQF</sequence>
<feature type="transmembrane region" description="Helical" evidence="1">
    <location>
        <begin position="70"/>
        <end position="87"/>
    </location>
</feature>
<protein>
    <submittedName>
        <fullName evidence="2">Uncharacterized protein</fullName>
    </submittedName>
</protein>
<keyword evidence="3" id="KW-1185">Reference proteome</keyword>
<feature type="transmembrane region" description="Helical" evidence="1">
    <location>
        <begin position="161"/>
        <end position="186"/>
    </location>
</feature>
<evidence type="ECO:0000256" key="1">
    <source>
        <dbReference type="SAM" id="Phobius"/>
    </source>
</evidence>
<keyword evidence="1" id="KW-1133">Transmembrane helix</keyword>
<feature type="transmembrane region" description="Helical" evidence="1">
    <location>
        <begin position="124"/>
        <end position="145"/>
    </location>
</feature>
<accession>A0A173MHP6</accession>
<name>A0A173MHP6_9BACT</name>
<feature type="transmembrane region" description="Helical" evidence="1">
    <location>
        <begin position="99"/>
        <end position="118"/>
    </location>
</feature>
<keyword evidence="1" id="KW-0472">Membrane</keyword>
<feature type="transmembrane region" description="Helical" evidence="1">
    <location>
        <begin position="192"/>
        <end position="217"/>
    </location>
</feature>
<dbReference type="EMBL" id="FTOR01000002">
    <property type="protein sequence ID" value="SIS96461.1"/>
    <property type="molecule type" value="Genomic_DNA"/>
</dbReference>